<dbReference type="Pfam" id="PF16344">
    <property type="entry name" value="FecR_C"/>
    <property type="match status" value="1"/>
</dbReference>
<evidence type="ECO:0000259" key="2">
    <source>
        <dbReference type="Pfam" id="PF04773"/>
    </source>
</evidence>
<keyword evidence="5" id="KW-1185">Reference proteome</keyword>
<reference evidence="4" key="1">
    <citation type="submission" date="2023-05" db="EMBL/GenBank/DDBJ databases">
        <authorList>
            <person name="Zhang X."/>
        </authorList>
    </citation>
    <scope>NUCLEOTIDE SEQUENCE</scope>
    <source>
        <strain evidence="4">BD1B2-1</strain>
    </source>
</reference>
<dbReference type="Pfam" id="PF04773">
    <property type="entry name" value="FecR"/>
    <property type="match status" value="1"/>
</dbReference>
<evidence type="ECO:0000313" key="4">
    <source>
        <dbReference type="EMBL" id="MDJ1501670.1"/>
    </source>
</evidence>
<sequence length="379" mass="42884">MNTYQRADIIALVQNDSFRQWVLTSTPELDMLWQQYLLQNPNQEAVVAQAREIVLALRVKNDFISDTEIDSIVSDTISTIRQTPENNRDETKSYTDFSESTPPFWNFKQWFTLAASFVLLLGIGYLVYTLTKPETLSDENKVVAVNQKKKLIEKVNQRESPLTIELPDGSRVTLKKNSRIAYAEAFTGSTREIFLTGEAFFDVVKNPSKPFLVYANELVTKVLGTKFRVSAYEAEKHITVEVRSGKVSVYASQDTLSRSQSSQEEVKGVILTPNQKVVFSREEARIEKTLVEKPIVTIPPKELARFVFEDAPASQVFSALEKTYSIDLVYDEELMSHCPLTATLGNEPLFEQLTVLCKAIEAKYEVVDGQILIHSKGCK</sequence>
<dbReference type="InterPro" id="IPR012373">
    <property type="entry name" value="Ferrdict_sens_TM"/>
</dbReference>
<comment type="caution">
    <text evidence="4">The sequence shown here is derived from an EMBL/GenBank/DDBJ whole genome shotgun (WGS) entry which is preliminary data.</text>
</comment>
<dbReference type="AlphaFoldDB" id="A0AAE3R5D6"/>
<dbReference type="Gene3D" id="2.60.120.1440">
    <property type="match status" value="1"/>
</dbReference>
<dbReference type="Proteomes" id="UP001232063">
    <property type="component" value="Unassembled WGS sequence"/>
</dbReference>
<dbReference type="GO" id="GO:0016989">
    <property type="term" value="F:sigma factor antagonist activity"/>
    <property type="evidence" value="ECO:0007669"/>
    <property type="project" value="TreeGrafter"/>
</dbReference>
<keyword evidence="1" id="KW-0812">Transmembrane</keyword>
<dbReference type="PIRSF" id="PIRSF018266">
    <property type="entry name" value="FecR"/>
    <property type="match status" value="1"/>
</dbReference>
<name>A0AAE3R5D6_9BACT</name>
<accession>A0AAE3R5D6</accession>
<feature type="domain" description="FecR protein" evidence="2">
    <location>
        <begin position="160"/>
        <end position="247"/>
    </location>
</feature>
<dbReference type="RefSeq" id="WP_314511237.1">
    <property type="nucleotide sequence ID" value="NZ_JASJOU010000004.1"/>
</dbReference>
<keyword evidence="1" id="KW-1133">Transmembrane helix</keyword>
<evidence type="ECO:0000256" key="1">
    <source>
        <dbReference type="SAM" id="Phobius"/>
    </source>
</evidence>
<dbReference type="Gene3D" id="3.55.50.30">
    <property type="match status" value="1"/>
</dbReference>
<dbReference type="PANTHER" id="PTHR30273">
    <property type="entry name" value="PERIPLASMIC SIGNAL SENSOR AND SIGMA FACTOR ACTIVATOR FECR-RELATED"/>
    <property type="match status" value="1"/>
</dbReference>
<feature type="transmembrane region" description="Helical" evidence="1">
    <location>
        <begin position="110"/>
        <end position="128"/>
    </location>
</feature>
<evidence type="ECO:0000313" key="5">
    <source>
        <dbReference type="Proteomes" id="UP001232063"/>
    </source>
</evidence>
<proteinExistence type="predicted"/>
<dbReference type="EMBL" id="JASJOU010000004">
    <property type="protein sequence ID" value="MDJ1501670.1"/>
    <property type="molecule type" value="Genomic_DNA"/>
</dbReference>
<dbReference type="PANTHER" id="PTHR30273:SF2">
    <property type="entry name" value="PROTEIN FECR"/>
    <property type="match status" value="1"/>
</dbReference>
<evidence type="ECO:0000259" key="3">
    <source>
        <dbReference type="Pfam" id="PF16344"/>
    </source>
</evidence>
<keyword evidence="1" id="KW-0472">Membrane</keyword>
<organism evidence="4 5">
    <name type="scientific">Xanthocytophaga agilis</name>
    <dbReference type="NCBI Taxonomy" id="3048010"/>
    <lineage>
        <taxon>Bacteria</taxon>
        <taxon>Pseudomonadati</taxon>
        <taxon>Bacteroidota</taxon>
        <taxon>Cytophagia</taxon>
        <taxon>Cytophagales</taxon>
        <taxon>Rhodocytophagaceae</taxon>
        <taxon>Xanthocytophaga</taxon>
    </lineage>
</organism>
<protein>
    <submittedName>
        <fullName evidence="4">FecR domain-containing protein</fullName>
    </submittedName>
</protein>
<feature type="domain" description="Protein FecR C-terminal" evidence="3">
    <location>
        <begin position="305"/>
        <end position="373"/>
    </location>
</feature>
<gene>
    <name evidence="4" type="ORF">QNI22_13475</name>
</gene>
<dbReference type="InterPro" id="IPR032508">
    <property type="entry name" value="FecR_C"/>
</dbReference>
<dbReference type="InterPro" id="IPR006860">
    <property type="entry name" value="FecR"/>
</dbReference>